<evidence type="ECO:0000256" key="11">
    <source>
        <dbReference type="ARBA" id="ARBA00040414"/>
    </source>
</evidence>
<evidence type="ECO:0000256" key="10">
    <source>
        <dbReference type="ARBA" id="ARBA00039100"/>
    </source>
</evidence>
<dbReference type="Ensembl" id="ENSGACT00000001536.1">
    <property type="protein sequence ID" value="ENSGACP00000001535.1"/>
    <property type="gene ID" value="ENSGACG00000001185.1"/>
</dbReference>
<keyword evidence="7" id="KW-1015">Disulfide bond</keyword>
<dbReference type="GO" id="GO:0007160">
    <property type="term" value="P:cell-matrix adhesion"/>
    <property type="evidence" value="ECO:0007669"/>
    <property type="project" value="TreeGrafter"/>
</dbReference>
<dbReference type="GO" id="GO:0016798">
    <property type="term" value="F:hydrolase activity, acting on glycosyl bonds"/>
    <property type="evidence" value="ECO:0007669"/>
    <property type="project" value="InterPro"/>
</dbReference>
<dbReference type="InParanoid" id="G3N8A1"/>
<proteinExistence type="inferred from homology"/>
<comment type="catalytic activity">
    <reaction evidence="9">
        <text>endohydrolysis of (1-&gt;4)-beta-D-glycosidic bonds of heparan sulfate chains in heparan sulfate proteoglycan.</text>
        <dbReference type="EC" id="3.2.1.166"/>
    </reaction>
</comment>
<dbReference type="InterPro" id="IPR005199">
    <property type="entry name" value="Glyco_hydro_79"/>
</dbReference>
<evidence type="ECO:0000256" key="6">
    <source>
        <dbReference type="ARBA" id="ARBA00022889"/>
    </source>
</evidence>
<evidence type="ECO:0000256" key="3">
    <source>
        <dbReference type="ARBA" id="ARBA00022525"/>
    </source>
</evidence>
<evidence type="ECO:0000256" key="1">
    <source>
        <dbReference type="ARBA" id="ARBA00004613"/>
    </source>
</evidence>
<dbReference type="EC" id="3.2.1.166" evidence="10"/>
<dbReference type="InterPro" id="IPR017853">
    <property type="entry name" value="GH"/>
</dbReference>
<keyword evidence="5" id="KW-0378">Hydrolase</keyword>
<keyword evidence="3" id="KW-0964">Secreted</keyword>
<dbReference type="GO" id="GO:0060055">
    <property type="term" value="P:angiogenesis involved in wound healing"/>
    <property type="evidence" value="ECO:0007669"/>
    <property type="project" value="TreeGrafter"/>
</dbReference>
<dbReference type="PANTHER" id="PTHR46145">
    <property type="entry name" value="HEPARANASE"/>
    <property type="match status" value="1"/>
</dbReference>
<dbReference type="eggNOG" id="ENOG502QQST">
    <property type="taxonomic scope" value="Eukaryota"/>
</dbReference>
<keyword evidence="6" id="KW-0130">Cell adhesion</keyword>
<evidence type="ECO:0000256" key="5">
    <source>
        <dbReference type="ARBA" id="ARBA00022801"/>
    </source>
</evidence>
<dbReference type="STRING" id="69293.ENSGACP00000001535"/>
<evidence type="ECO:0000256" key="4">
    <source>
        <dbReference type="ARBA" id="ARBA00022729"/>
    </source>
</evidence>
<dbReference type="GO" id="GO:0031012">
    <property type="term" value="C:extracellular matrix"/>
    <property type="evidence" value="ECO:0007669"/>
    <property type="project" value="TreeGrafter"/>
</dbReference>
<dbReference type="FunCoup" id="G3N8A1">
    <property type="interactions" value="130"/>
</dbReference>
<name>G3N8A1_GASAC</name>
<evidence type="ECO:0000313" key="12">
    <source>
        <dbReference type="Ensembl" id="ENSGACP00000001535.1"/>
    </source>
</evidence>
<dbReference type="AlphaFoldDB" id="G3N8A1"/>
<protein>
    <recommendedName>
        <fullName evidence="11">Heparanase</fullName>
        <ecNumber evidence="10">3.2.1.166</ecNumber>
    </recommendedName>
</protein>
<sequence length="496" mass="55254">LLVLLLRDQTTALLLADRDRNCSVVEVDPSAVVRRVDPRFLSVTIDASLASEEKFVSLLSSTKIRTLAKALTPSFLRFGGTRQDFMVFSPQKVQQDLGSSAGSSARWLFNGSSAGNASSSLVPLHSTEHEVSSRFSRYNHDIIPSPLEGSCDRMELPLWLEDKLKRDWTQQLLTLMREDLQGKYRRVKFTVGGLAQVFCKAQCLDHLFHFCRRYFYFKRTVLILLPLLMPLLRFLQSGSQAVDAVTWHHYYVNGRDTAVEDFLDPQVLDSLIQKTKDVLQEVQMVSPEKPVWLGETSSAFGGGAAGLSDTFVAGFMWLDKLGLSARLGTAVVMRQVFIGSGSYHLLDDNLDPLPDYWLSVLYKRLVGPEVLKVESPSSRVRLYLHCSNRNRFSRYRGGAVTLISMNLGREPAWISLPALLSSSSTVEAFVLQSDRPGGEGLYSRCVKLNGGVLKMVDDRTLPHLKGARLPPAEHLQLPAFSMAFFVLTDAGAVACM</sequence>
<reference evidence="12" key="2">
    <citation type="submission" date="2024-04" db="UniProtKB">
        <authorList>
            <consortium name="Ensembl"/>
        </authorList>
    </citation>
    <scope>IDENTIFICATION</scope>
</reference>
<dbReference type="SUPFAM" id="SSF51445">
    <property type="entry name" value="(Trans)glycosidases"/>
    <property type="match status" value="1"/>
</dbReference>
<dbReference type="PANTHER" id="PTHR46145:SF3">
    <property type="entry name" value="HEPARANASE"/>
    <property type="match status" value="1"/>
</dbReference>
<comment type="subcellular location">
    <subcellularLocation>
        <location evidence="1">Secreted</location>
    </subcellularLocation>
</comment>
<dbReference type="Bgee" id="ENSGACG00000001185">
    <property type="expression patterns" value="Expressed in intestinal epithelial cell and 11 other cell types or tissues"/>
</dbReference>
<evidence type="ECO:0000256" key="7">
    <source>
        <dbReference type="ARBA" id="ARBA00023157"/>
    </source>
</evidence>
<organism evidence="12">
    <name type="scientific">Gasterosteus aculeatus</name>
    <name type="common">Three-spined stickleback</name>
    <dbReference type="NCBI Taxonomy" id="69293"/>
    <lineage>
        <taxon>Eukaryota</taxon>
        <taxon>Metazoa</taxon>
        <taxon>Chordata</taxon>
        <taxon>Craniata</taxon>
        <taxon>Vertebrata</taxon>
        <taxon>Euteleostomi</taxon>
        <taxon>Actinopterygii</taxon>
        <taxon>Neopterygii</taxon>
        <taxon>Teleostei</taxon>
        <taxon>Neoteleostei</taxon>
        <taxon>Acanthomorphata</taxon>
        <taxon>Eupercaria</taxon>
        <taxon>Perciformes</taxon>
        <taxon>Cottioidei</taxon>
        <taxon>Gasterosteales</taxon>
        <taxon>Gasterosteidae</taxon>
        <taxon>Gasterosteus</taxon>
    </lineage>
</organism>
<accession>G3N8A1</accession>
<evidence type="ECO:0000256" key="8">
    <source>
        <dbReference type="ARBA" id="ARBA00023180"/>
    </source>
</evidence>
<evidence type="ECO:0000256" key="2">
    <source>
        <dbReference type="ARBA" id="ARBA00009800"/>
    </source>
</evidence>
<dbReference type="GO" id="GO:0005615">
    <property type="term" value="C:extracellular space"/>
    <property type="evidence" value="ECO:0007669"/>
    <property type="project" value="TreeGrafter"/>
</dbReference>
<comment type="similarity">
    <text evidence="2">Belongs to the glycosyl hydrolase 79 family.</text>
</comment>
<dbReference type="Pfam" id="PF03662">
    <property type="entry name" value="Glyco_hydro_79n"/>
    <property type="match status" value="1"/>
</dbReference>
<keyword evidence="8" id="KW-0325">Glycoprotein</keyword>
<evidence type="ECO:0000256" key="9">
    <source>
        <dbReference type="ARBA" id="ARBA00036917"/>
    </source>
</evidence>
<reference evidence="12" key="1">
    <citation type="submission" date="2006-01" db="EMBL/GenBank/DDBJ databases">
        <authorList>
            <person name="Lindblad-Toh K."/>
            <person name="Mauceli E."/>
            <person name="Grabherr M."/>
            <person name="Chang J.L."/>
            <person name="Lander E.S."/>
        </authorList>
    </citation>
    <scope>NUCLEOTIDE SEQUENCE [LARGE SCALE GENOMIC DNA]</scope>
</reference>
<dbReference type="GO" id="GO:0016020">
    <property type="term" value="C:membrane"/>
    <property type="evidence" value="ECO:0007669"/>
    <property type="project" value="InterPro"/>
</dbReference>
<keyword evidence="4" id="KW-0732">Signal</keyword>
<dbReference type="OMA" id="XYYLNGR"/>
<dbReference type="Gene3D" id="3.20.20.80">
    <property type="entry name" value="Glycosidases"/>
    <property type="match status" value="2"/>
</dbReference>